<keyword evidence="3" id="KW-0813">Transport</keyword>
<accession>A0A0M0LFG2</accession>
<comment type="caution">
    <text evidence="7">The sequence shown here is derived from an EMBL/GenBank/DDBJ whole genome shotgun (WGS) entry which is preliminary data.</text>
</comment>
<evidence type="ECO:0000256" key="4">
    <source>
        <dbReference type="ARBA" id="ARBA00022729"/>
    </source>
</evidence>
<dbReference type="RefSeq" id="WP_053417959.1">
    <property type="nucleotide sequence ID" value="NZ_LILB01000005.1"/>
</dbReference>
<evidence type="ECO:0000259" key="6">
    <source>
        <dbReference type="PROSITE" id="PS50983"/>
    </source>
</evidence>
<evidence type="ECO:0000313" key="8">
    <source>
        <dbReference type="Proteomes" id="UP000036867"/>
    </source>
</evidence>
<name>A0A0M0LFG2_9BACL</name>
<dbReference type="PANTHER" id="PTHR30532:SF29">
    <property type="entry name" value="FE(3+) DICITRATE-BINDING PERIPLASMIC PROTEIN"/>
    <property type="match status" value="1"/>
</dbReference>
<feature type="chain" id="PRO_5038835861" description="Fe/B12 periplasmic-binding domain-containing protein" evidence="5">
    <location>
        <begin position="27"/>
        <end position="341"/>
    </location>
</feature>
<gene>
    <name evidence="7" type="ORF">AMD00_15825</name>
</gene>
<evidence type="ECO:0000313" key="7">
    <source>
        <dbReference type="EMBL" id="KOO49789.1"/>
    </source>
</evidence>
<dbReference type="Gene3D" id="3.40.50.1980">
    <property type="entry name" value="Nitrogenase molybdenum iron protein domain"/>
    <property type="match status" value="2"/>
</dbReference>
<evidence type="ECO:0000256" key="2">
    <source>
        <dbReference type="ARBA" id="ARBA00008814"/>
    </source>
</evidence>
<keyword evidence="8" id="KW-1185">Reference proteome</keyword>
<dbReference type="PROSITE" id="PS50983">
    <property type="entry name" value="FE_B12_PBP"/>
    <property type="match status" value="1"/>
</dbReference>
<reference evidence="8" key="1">
    <citation type="submission" date="2015-08" db="EMBL/GenBank/DDBJ databases">
        <title>Fjat-10028 dsm 16317.</title>
        <authorList>
            <person name="Liu B."/>
            <person name="Wang J."/>
            <person name="Zhu Y."/>
            <person name="Liu G."/>
            <person name="Chen Q."/>
            <person name="Chen Z."/>
            <person name="Lan J."/>
            <person name="Che J."/>
            <person name="Ge C."/>
            <person name="Shi H."/>
            <person name="Pan Z."/>
            <person name="Liu X."/>
        </authorList>
    </citation>
    <scope>NUCLEOTIDE SEQUENCE [LARGE SCALE GENOMIC DNA]</scope>
    <source>
        <strain evidence="8">DSM 16317</strain>
    </source>
</reference>
<comment type="subcellular location">
    <subcellularLocation>
        <location evidence="1">Cell envelope</location>
    </subcellularLocation>
</comment>
<dbReference type="EMBL" id="LILB01000005">
    <property type="protein sequence ID" value="KOO49789.1"/>
    <property type="molecule type" value="Genomic_DNA"/>
</dbReference>
<organism evidence="7 8">
    <name type="scientific">Viridibacillus arvi</name>
    <dbReference type="NCBI Taxonomy" id="263475"/>
    <lineage>
        <taxon>Bacteria</taxon>
        <taxon>Bacillati</taxon>
        <taxon>Bacillota</taxon>
        <taxon>Bacilli</taxon>
        <taxon>Bacillales</taxon>
        <taxon>Caryophanaceae</taxon>
        <taxon>Viridibacillus</taxon>
    </lineage>
</organism>
<evidence type="ECO:0000256" key="5">
    <source>
        <dbReference type="SAM" id="SignalP"/>
    </source>
</evidence>
<dbReference type="Pfam" id="PF01497">
    <property type="entry name" value="Peripla_BP_2"/>
    <property type="match status" value="1"/>
</dbReference>
<dbReference type="InterPro" id="IPR051313">
    <property type="entry name" value="Bact_iron-sidero_bind"/>
</dbReference>
<dbReference type="AlphaFoldDB" id="A0A0M0LFG2"/>
<keyword evidence="4 5" id="KW-0732">Signal</keyword>
<dbReference type="GeneID" id="301137565"/>
<dbReference type="PATRIC" id="fig|263475.3.peg.4442"/>
<evidence type="ECO:0000256" key="3">
    <source>
        <dbReference type="ARBA" id="ARBA00022448"/>
    </source>
</evidence>
<proteinExistence type="inferred from homology"/>
<dbReference type="GO" id="GO:1901678">
    <property type="term" value="P:iron coordination entity transport"/>
    <property type="evidence" value="ECO:0007669"/>
    <property type="project" value="UniProtKB-ARBA"/>
</dbReference>
<dbReference type="SUPFAM" id="SSF53807">
    <property type="entry name" value="Helical backbone' metal receptor"/>
    <property type="match status" value="1"/>
</dbReference>
<dbReference type="InterPro" id="IPR002491">
    <property type="entry name" value="ABC_transptr_periplasmic_BD"/>
</dbReference>
<dbReference type="GO" id="GO:0030288">
    <property type="term" value="C:outer membrane-bounded periplasmic space"/>
    <property type="evidence" value="ECO:0007669"/>
    <property type="project" value="TreeGrafter"/>
</dbReference>
<protein>
    <recommendedName>
        <fullName evidence="6">Fe/B12 periplasmic-binding domain-containing protein</fullName>
    </recommendedName>
</protein>
<dbReference type="PANTHER" id="PTHR30532">
    <property type="entry name" value="IRON III DICITRATE-BINDING PERIPLASMIC PROTEIN"/>
    <property type="match status" value="1"/>
</dbReference>
<sequence length="341" mass="38265">MFNKLNLKVILLMVLSLMLILTGCGATKSNKAQEEQKNENVQAETGTRTITDDIGRKVEVPDKPERIVTDWYLGQLLALDVTPVGAVMANLDYAAYLKDYYKEDAIENIGDGEASLEKVMELNPDLIITWDKEAVEKYEKIAPTIVFSDTNYKSIHEEIKAMGEYLGRTDKAEQFLEDFDKRIAVAKKKINKVVSKDSTFTIFDLGKKNLSVIAPNGVVGGRALYETLGMTPPPKVKELFDTKEADGSRYEISYEVVNDYVGDYVIEMNYFNKGGSLPATWTNLDAVKKGEVIKLAPEYYFASDPVSVLHQAEDLATKIEELTKEKNSVVVNNLNYKKKIN</sequence>
<feature type="signal peptide" evidence="5">
    <location>
        <begin position="1"/>
        <end position="26"/>
    </location>
</feature>
<evidence type="ECO:0000256" key="1">
    <source>
        <dbReference type="ARBA" id="ARBA00004196"/>
    </source>
</evidence>
<dbReference type="PROSITE" id="PS51257">
    <property type="entry name" value="PROKAR_LIPOPROTEIN"/>
    <property type="match status" value="1"/>
</dbReference>
<comment type="similarity">
    <text evidence="2">Belongs to the bacterial solute-binding protein 8 family.</text>
</comment>
<dbReference type="STRING" id="263475.AMD00_15825"/>
<dbReference type="Proteomes" id="UP000036867">
    <property type="component" value="Unassembled WGS sequence"/>
</dbReference>
<feature type="domain" description="Fe/B12 periplasmic-binding" evidence="6">
    <location>
        <begin position="64"/>
        <end position="323"/>
    </location>
</feature>